<protein>
    <submittedName>
        <fullName evidence="1">Uncharacterized protein</fullName>
    </submittedName>
</protein>
<evidence type="ECO:0000313" key="2">
    <source>
        <dbReference type="Proteomes" id="UP000004605"/>
    </source>
</evidence>
<evidence type="ECO:0000313" key="1">
    <source>
        <dbReference type="EMBL" id="EGU49253.1"/>
    </source>
</evidence>
<dbReference type="Proteomes" id="UP000004605">
    <property type="component" value="Unassembled WGS sequence"/>
</dbReference>
<accession>F9RWJ6</accession>
<proteinExistence type="predicted"/>
<dbReference type="AlphaFoldDB" id="F9RWJ6"/>
<sequence length="42" mass="5001">MAPFFWLLYSRKKQGESRKEKLRIKKRPSMMSVLVESMIQAA</sequence>
<reference evidence="1 2" key="1">
    <citation type="journal article" date="2012" name="Int. J. Syst. Evol. Microbiol.">
        <title>Vibrio caribbeanicus sp. nov., isolated from the marine sponge Scleritoderma cyanea.</title>
        <authorList>
            <person name="Hoffmann M."/>
            <person name="Monday S.R."/>
            <person name="Allard M.W."/>
            <person name="Strain E.A."/>
            <person name="Whittaker P."/>
            <person name="Naum M."/>
            <person name="McCarthy P.J."/>
            <person name="Lopez J.V."/>
            <person name="Fischer M."/>
            <person name="Brown E.W."/>
        </authorList>
    </citation>
    <scope>NUCLEOTIDE SEQUENCE [LARGE SCALE GENOMIC DNA]</scope>
    <source>
        <strain evidence="1 2">ATCC 700023</strain>
    </source>
</reference>
<keyword evidence="2" id="KW-1185">Reference proteome</keyword>
<comment type="caution">
    <text evidence="1">The sequence shown here is derived from an EMBL/GenBank/DDBJ whole genome shotgun (WGS) entry which is preliminary data.</text>
</comment>
<gene>
    <name evidence="1" type="ORF">VII00023_14800</name>
</gene>
<dbReference type="EMBL" id="AFWF01000004">
    <property type="protein sequence ID" value="EGU49253.1"/>
    <property type="molecule type" value="Genomic_DNA"/>
</dbReference>
<organism evidence="1 2">
    <name type="scientific">Vibrio ichthyoenteri ATCC 700023</name>
    <dbReference type="NCBI Taxonomy" id="870968"/>
    <lineage>
        <taxon>Bacteria</taxon>
        <taxon>Pseudomonadati</taxon>
        <taxon>Pseudomonadota</taxon>
        <taxon>Gammaproteobacteria</taxon>
        <taxon>Vibrionales</taxon>
        <taxon>Vibrionaceae</taxon>
        <taxon>Vibrio</taxon>
    </lineage>
</organism>
<name>F9RWJ6_9VIBR</name>